<accession>A0A0J1LEK2</accession>
<dbReference type="Gene3D" id="1.10.8.60">
    <property type="match status" value="1"/>
</dbReference>
<gene>
    <name evidence="11" type="ORF">ABW02_07475</name>
</gene>
<dbReference type="AlphaFoldDB" id="A0A0J1LEK2"/>
<dbReference type="SUPFAM" id="SSF52540">
    <property type="entry name" value="P-loop containing nucleoside triphosphate hydrolases"/>
    <property type="match status" value="1"/>
</dbReference>
<dbReference type="InterPro" id="IPR048466">
    <property type="entry name" value="DNA_pol3_delta-like_C"/>
</dbReference>
<evidence type="ECO:0000259" key="10">
    <source>
        <dbReference type="Pfam" id="PF21694"/>
    </source>
</evidence>
<dbReference type="Pfam" id="PF06144">
    <property type="entry name" value="DNA_pol3_delta"/>
    <property type="match status" value="1"/>
</dbReference>
<keyword evidence="6" id="KW-0239">DNA-directed DNA polymerase</keyword>
<dbReference type="Gene3D" id="3.40.50.300">
    <property type="entry name" value="P-loop containing nucleotide triphosphate hydrolases"/>
    <property type="match status" value="1"/>
</dbReference>
<evidence type="ECO:0000313" key="11">
    <source>
        <dbReference type="EMBL" id="KLV27340.1"/>
    </source>
</evidence>
<feature type="domain" description="DNA polymerase III delta subunit-like C-terminal" evidence="10">
    <location>
        <begin position="216"/>
        <end position="335"/>
    </location>
</feature>
<evidence type="ECO:0000256" key="2">
    <source>
        <dbReference type="ARBA" id="ARBA00017703"/>
    </source>
</evidence>
<dbReference type="InterPro" id="IPR005790">
    <property type="entry name" value="DNA_polIII_delta"/>
</dbReference>
<evidence type="ECO:0000256" key="6">
    <source>
        <dbReference type="ARBA" id="ARBA00022932"/>
    </source>
</evidence>
<dbReference type="NCBIfam" id="TIGR01128">
    <property type="entry name" value="holA"/>
    <property type="match status" value="1"/>
</dbReference>
<protein>
    <recommendedName>
        <fullName evidence="2">DNA polymerase III subunit delta</fullName>
        <ecNumber evidence="1">2.7.7.7</ecNumber>
    </recommendedName>
</protein>
<evidence type="ECO:0000256" key="3">
    <source>
        <dbReference type="ARBA" id="ARBA00022679"/>
    </source>
</evidence>
<keyword evidence="3" id="KW-0808">Transferase</keyword>
<dbReference type="InterPro" id="IPR008921">
    <property type="entry name" value="DNA_pol3_clamp-load_cplx_C"/>
</dbReference>
<evidence type="ECO:0000256" key="5">
    <source>
        <dbReference type="ARBA" id="ARBA00022705"/>
    </source>
</evidence>
<dbReference type="GO" id="GO:0003677">
    <property type="term" value="F:DNA binding"/>
    <property type="evidence" value="ECO:0007669"/>
    <property type="project" value="InterPro"/>
</dbReference>
<dbReference type="InterPro" id="IPR010372">
    <property type="entry name" value="DNA_pol3_delta_N"/>
</dbReference>
<reference evidence="11 12" key="1">
    <citation type="submission" date="2015-05" db="EMBL/GenBank/DDBJ databases">
        <title>Whole genome sequence and identification of bacterial endophytes from Costus igneus.</title>
        <authorList>
            <person name="Lee Y.P."/>
            <person name="Gan H.M."/>
            <person name="Eng W."/>
            <person name="Wheatley M.S."/>
            <person name="Caraballo A."/>
            <person name="Polter S."/>
            <person name="Savka M.A."/>
            <person name="Hudson A.O."/>
        </authorList>
    </citation>
    <scope>NUCLEOTIDE SEQUENCE [LARGE SCALE GENOMIC DNA]</scope>
    <source>
        <strain evidence="11 12">RIT379</strain>
    </source>
</reference>
<evidence type="ECO:0000256" key="4">
    <source>
        <dbReference type="ARBA" id="ARBA00022695"/>
    </source>
</evidence>
<name>A0A0J1LEK2_NIACI</name>
<dbReference type="Pfam" id="PF21694">
    <property type="entry name" value="DNA_pol3_delta_C"/>
    <property type="match status" value="1"/>
</dbReference>
<dbReference type="PANTHER" id="PTHR34388:SF1">
    <property type="entry name" value="DNA POLYMERASE III SUBUNIT DELTA"/>
    <property type="match status" value="1"/>
</dbReference>
<evidence type="ECO:0000256" key="8">
    <source>
        <dbReference type="ARBA" id="ARBA00049244"/>
    </source>
</evidence>
<organism evidence="11 12">
    <name type="scientific">Niallia circulans</name>
    <name type="common">Bacillus circulans</name>
    <dbReference type="NCBI Taxonomy" id="1397"/>
    <lineage>
        <taxon>Bacteria</taxon>
        <taxon>Bacillati</taxon>
        <taxon>Bacillota</taxon>
        <taxon>Bacilli</taxon>
        <taxon>Bacillales</taxon>
        <taxon>Bacillaceae</taxon>
        <taxon>Niallia</taxon>
    </lineage>
</organism>
<evidence type="ECO:0000256" key="7">
    <source>
        <dbReference type="ARBA" id="ARBA00034754"/>
    </source>
</evidence>
<dbReference type="OrthoDB" id="9775929at2"/>
<dbReference type="GO" id="GO:0006261">
    <property type="term" value="P:DNA-templated DNA replication"/>
    <property type="evidence" value="ECO:0007669"/>
    <property type="project" value="TreeGrafter"/>
</dbReference>
<dbReference type="Gene3D" id="1.20.272.10">
    <property type="match status" value="1"/>
</dbReference>
<comment type="catalytic activity">
    <reaction evidence="8">
        <text>DNA(n) + a 2'-deoxyribonucleoside 5'-triphosphate = DNA(n+1) + diphosphate</text>
        <dbReference type="Rhea" id="RHEA:22508"/>
        <dbReference type="Rhea" id="RHEA-COMP:17339"/>
        <dbReference type="Rhea" id="RHEA-COMP:17340"/>
        <dbReference type="ChEBI" id="CHEBI:33019"/>
        <dbReference type="ChEBI" id="CHEBI:61560"/>
        <dbReference type="ChEBI" id="CHEBI:173112"/>
        <dbReference type="EC" id="2.7.7.7"/>
    </reaction>
</comment>
<dbReference type="RefSeq" id="WP_047941316.1">
    <property type="nucleotide sequence ID" value="NZ_JBANBP010000188.1"/>
</dbReference>
<evidence type="ECO:0000256" key="1">
    <source>
        <dbReference type="ARBA" id="ARBA00012417"/>
    </source>
</evidence>
<keyword evidence="12" id="KW-1185">Reference proteome</keyword>
<comment type="caution">
    <text evidence="11">The sequence shown here is derived from an EMBL/GenBank/DDBJ whole genome shotgun (WGS) entry which is preliminary data.</text>
</comment>
<feature type="domain" description="DNA polymerase III delta N-terminal" evidence="9">
    <location>
        <begin position="18"/>
        <end position="144"/>
    </location>
</feature>
<dbReference type="SUPFAM" id="SSF48019">
    <property type="entry name" value="post-AAA+ oligomerization domain-like"/>
    <property type="match status" value="1"/>
</dbReference>
<dbReference type="EC" id="2.7.7.7" evidence="1"/>
<comment type="similarity">
    <text evidence="7">Belongs to the DNA polymerase HolA subunit family.</text>
</comment>
<dbReference type="InterPro" id="IPR027417">
    <property type="entry name" value="P-loop_NTPase"/>
</dbReference>
<dbReference type="GO" id="GO:0003887">
    <property type="term" value="F:DNA-directed DNA polymerase activity"/>
    <property type="evidence" value="ECO:0007669"/>
    <property type="project" value="UniProtKB-KW"/>
</dbReference>
<keyword evidence="5" id="KW-0235">DNA replication</keyword>
<keyword evidence="4" id="KW-0548">Nucleotidyltransferase</keyword>
<dbReference type="EMBL" id="LDPH01000004">
    <property type="protein sequence ID" value="KLV27340.1"/>
    <property type="molecule type" value="Genomic_DNA"/>
</dbReference>
<proteinExistence type="inferred from homology"/>
<dbReference type="PATRIC" id="fig|1397.4.peg.4187"/>
<evidence type="ECO:0000313" key="12">
    <source>
        <dbReference type="Proteomes" id="UP000036045"/>
    </source>
</evidence>
<evidence type="ECO:0000259" key="9">
    <source>
        <dbReference type="Pfam" id="PF06144"/>
    </source>
</evidence>
<dbReference type="PANTHER" id="PTHR34388">
    <property type="entry name" value="DNA POLYMERASE III SUBUNIT DELTA"/>
    <property type="match status" value="1"/>
</dbReference>
<dbReference type="Proteomes" id="UP000036045">
    <property type="component" value="Unassembled WGS sequence"/>
</dbReference>
<sequence length="340" mass="39333">MIEELWKKIKNRDFSFVYLLYGLESFLINETKYLLLQSLLNEEDEDFNLSTYDLEETPIEVVIEDAETIPFFGERKVVVLNNPFFLTAEKSKSKVEHNVKKLEEYLKEPSPFTIMIFIGSYEKLDERKKITKQLKTAASILEAKKLNEQELKKWLKQRAAYNHVEINEDGLDTILSLAGTNLSLLTTEIDKMALYVQDSKLITKEIVEELVAKSLEQNIFSLVDKVISKKIDEALRIYYDLLKQNEEPLKILSIITNQFRLIYQVKGLAQKGYGQQQIASVLKVHPFRVKLAAGQANRFTEEELTKCIRLFAEGDYQLKTGAMPKNMVIEMILFQIGRGV</sequence>
<dbReference type="GO" id="GO:0009360">
    <property type="term" value="C:DNA polymerase III complex"/>
    <property type="evidence" value="ECO:0007669"/>
    <property type="project" value="InterPro"/>
</dbReference>